<gene>
    <name evidence="1" type="ORF">DPEC_G00326880</name>
</gene>
<accession>A0ACC2F7Y4</accession>
<proteinExistence type="predicted"/>
<dbReference type="Proteomes" id="UP001157502">
    <property type="component" value="Chromosome 32"/>
</dbReference>
<sequence length="121" mass="13358">MFASVTPPVGTETKRRQRLLSRNISSDPSVKRARVYPRICLPLRPGNVGEMGATERETDRAEKLCGEEIRREGAVRRLIGSAAVLSEPAHLHTVNPPGFLFISVDRSACHQSPASRRTGLR</sequence>
<comment type="caution">
    <text evidence="1">The sequence shown here is derived from an EMBL/GenBank/DDBJ whole genome shotgun (WGS) entry which is preliminary data.</text>
</comment>
<protein>
    <submittedName>
        <fullName evidence="1">Uncharacterized protein</fullName>
    </submittedName>
</protein>
<dbReference type="EMBL" id="CM055759">
    <property type="protein sequence ID" value="KAJ7987475.1"/>
    <property type="molecule type" value="Genomic_DNA"/>
</dbReference>
<evidence type="ECO:0000313" key="1">
    <source>
        <dbReference type="EMBL" id="KAJ7987475.1"/>
    </source>
</evidence>
<reference evidence="1" key="1">
    <citation type="submission" date="2021-05" db="EMBL/GenBank/DDBJ databases">
        <authorList>
            <person name="Pan Q."/>
            <person name="Jouanno E."/>
            <person name="Zahm M."/>
            <person name="Klopp C."/>
            <person name="Cabau C."/>
            <person name="Louis A."/>
            <person name="Berthelot C."/>
            <person name="Parey E."/>
            <person name="Roest Crollius H."/>
            <person name="Montfort J."/>
            <person name="Robinson-Rechavi M."/>
            <person name="Bouchez O."/>
            <person name="Lampietro C."/>
            <person name="Lopez Roques C."/>
            <person name="Donnadieu C."/>
            <person name="Postlethwait J."/>
            <person name="Bobe J."/>
            <person name="Dillon D."/>
            <person name="Chandos A."/>
            <person name="von Hippel F."/>
            <person name="Guiguen Y."/>
        </authorList>
    </citation>
    <scope>NUCLEOTIDE SEQUENCE</scope>
    <source>
        <strain evidence="1">YG-Jan2019</strain>
    </source>
</reference>
<evidence type="ECO:0000313" key="2">
    <source>
        <dbReference type="Proteomes" id="UP001157502"/>
    </source>
</evidence>
<name>A0ACC2F7Y4_DALPE</name>
<organism evidence="1 2">
    <name type="scientific">Dallia pectoralis</name>
    <name type="common">Alaska blackfish</name>
    <dbReference type="NCBI Taxonomy" id="75939"/>
    <lineage>
        <taxon>Eukaryota</taxon>
        <taxon>Metazoa</taxon>
        <taxon>Chordata</taxon>
        <taxon>Craniata</taxon>
        <taxon>Vertebrata</taxon>
        <taxon>Euteleostomi</taxon>
        <taxon>Actinopterygii</taxon>
        <taxon>Neopterygii</taxon>
        <taxon>Teleostei</taxon>
        <taxon>Protacanthopterygii</taxon>
        <taxon>Esociformes</taxon>
        <taxon>Umbridae</taxon>
        <taxon>Dallia</taxon>
    </lineage>
</organism>
<keyword evidence="2" id="KW-1185">Reference proteome</keyword>